<comment type="caution">
    <text evidence="2">The sequence shown here is derived from an EMBL/GenBank/DDBJ whole genome shotgun (WGS) entry which is preliminary data.</text>
</comment>
<proteinExistence type="predicted"/>
<dbReference type="AlphaFoldDB" id="A0A3B0FP74"/>
<reference evidence="2 3" key="1">
    <citation type="submission" date="2018-10" db="EMBL/GenBank/DDBJ databases">
        <title>Genome-guide identification and characterization of bacteria that degrade polycyclic aromatic hydrocarbons and resist hexavalent chromium simultaneously.</title>
        <authorList>
            <person name="Feng H."/>
        </authorList>
    </citation>
    <scope>NUCLEOTIDE SEQUENCE [LARGE SCALE GENOMIC DNA]</scope>
    <source>
        <strain evidence="2 3">J015</strain>
    </source>
</reference>
<evidence type="ECO:0000313" key="2">
    <source>
        <dbReference type="EMBL" id="RKO20277.1"/>
    </source>
</evidence>
<protein>
    <submittedName>
        <fullName evidence="2">Uncharacterized protein</fullName>
    </submittedName>
</protein>
<organism evidence="2 3">
    <name type="scientific">Pseudarthrobacter phenanthrenivorans</name>
    <name type="common">Arthrobacter phenanthrenivorans</name>
    <dbReference type="NCBI Taxonomy" id="361575"/>
    <lineage>
        <taxon>Bacteria</taxon>
        <taxon>Bacillati</taxon>
        <taxon>Actinomycetota</taxon>
        <taxon>Actinomycetes</taxon>
        <taxon>Micrococcales</taxon>
        <taxon>Micrococcaceae</taxon>
        <taxon>Pseudarthrobacter</taxon>
    </lineage>
</organism>
<feature type="region of interest" description="Disordered" evidence="1">
    <location>
        <begin position="40"/>
        <end position="62"/>
    </location>
</feature>
<gene>
    <name evidence="2" type="ORF">D7Z96_18860</name>
</gene>
<evidence type="ECO:0000313" key="3">
    <source>
        <dbReference type="Proteomes" id="UP000273159"/>
    </source>
</evidence>
<name>A0A3B0FP74_PSEPS</name>
<evidence type="ECO:0000256" key="1">
    <source>
        <dbReference type="SAM" id="MobiDB-lite"/>
    </source>
</evidence>
<dbReference type="EMBL" id="RBNH01000025">
    <property type="protein sequence ID" value="RKO20277.1"/>
    <property type="molecule type" value="Genomic_DNA"/>
</dbReference>
<dbReference type="Proteomes" id="UP000273159">
    <property type="component" value="Unassembled WGS sequence"/>
</dbReference>
<sequence>MAMSAAMAVVLILLGLVSLAAMIGTVVLVVKDGRGGIPPEPSVQPWAAGTLPSRPYSTLRRI</sequence>
<reference evidence="3" key="2">
    <citation type="submission" date="2018-10" db="EMBL/GenBank/DDBJ databases">
        <authorList>
            <person name="Wang Y."/>
            <person name="Wang J."/>
            <person name="Yang X."/>
            <person name="Wang Z."/>
            <person name="Huang Y."/>
        </authorList>
    </citation>
    <scope>NUCLEOTIDE SEQUENCE [LARGE SCALE GENOMIC DNA]</scope>
    <source>
        <strain evidence="3">J015</strain>
    </source>
</reference>
<dbReference type="RefSeq" id="WP_120693547.1">
    <property type="nucleotide sequence ID" value="NZ_RBNH01000025.1"/>
</dbReference>
<accession>A0A3B0FP74</accession>